<dbReference type="InterPro" id="IPR001647">
    <property type="entry name" value="HTH_TetR"/>
</dbReference>
<dbReference type="Proteomes" id="UP000776164">
    <property type="component" value="Unassembled WGS sequence"/>
</dbReference>
<dbReference type="PANTHER" id="PTHR30055:SF234">
    <property type="entry name" value="HTH-TYPE TRANSCRIPTIONAL REGULATOR BETI"/>
    <property type="match status" value="1"/>
</dbReference>
<dbReference type="PROSITE" id="PS01081">
    <property type="entry name" value="HTH_TETR_1"/>
    <property type="match status" value="1"/>
</dbReference>
<evidence type="ECO:0000256" key="4">
    <source>
        <dbReference type="PROSITE-ProRule" id="PRU00335"/>
    </source>
</evidence>
<dbReference type="EMBL" id="JAFBBU010000001">
    <property type="protein sequence ID" value="MBM7470743.1"/>
    <property type="molecule type" value="Genomic_DNA"/>
</dbReference>
<keyword evidence="1" id="KW-0805">Transcription regulation</keyword>
<feature type="domain" description="HTH tetR-type" evidence="5">
    <location>
        <begin position="12"/>
        <end position="72"/>
    </location>
</feature>
<evidence type="ECO:0000256" key="1">
    <source>
        <dbReference type="ARBA" id="ARBA00023015"/>
    </source>
</evidence>
<dbReference type="InterPro" id="IPR023772">
    <property type="entry name" value="DNA-bd_HTH_TetR-type_CS"/>
</dbReference>
<sequence>MQQSGLRERSKARRRDAIEVAGLRLFTEHGYSGTTLADIAEAAEVSPRTVSMYFPTKLDIALGFTNRGCERLTEALEARQSSQTVVGVLDAFLQKEDQSLDKERKQLVADMMAANPSLPALRTPSVERLIAAVRRALAADLGLPEDHFKTRLGVATLFGVLEAHSSAHLDENTTTSTRRIALDFLAAALATIRATP</sequence>
<dbReference type="Gene3D" id="1.10.10.60">
    <property type="entry name" value="Homeodomain-like"/>
    <property type="match status" value="1"/>
</dbReference>
<comment type="caution">
    <text evidence="6">The sequence shown here is derived from an EMBL/GenBank/DDBJ whole genome shotgun (WGS) entry which is preliminary data.</text>
</comment>
<feature type="DNA-binding region" description="H-T-H motif" evidence="4">
    <location>
        <begin position="35"/>
        <end position="54"/>
    </location>
</feature>
<dbReference type="RefSeq" id="WP_205106450.1">
    <property type="nucleotide sequence ID" value="NZ_BAAAHT010000018.1"/>
</dbReference>
<evidence type="ECO:0000313" key="7">
    <source>
        <dbReference type="Proteomes" id="UP000776164"/>
    </source>
</evidence>
<name>A0ABS2L0Y2_9MICO</name>
<gene>
    <name evidence="6" type="ORF">JOE66_000377</name>
</gene>
<dbReference type="Pfam" id="PF00440">
    <property type="entry name" value="TetR_N"/>
    <property type="match status" value="1"/>
</dbReference>
<dbReference type="InterPro" id="IPR009057">
    <property type="entry name" value="Homeodomain-like_sf"/>
</dbReference>
<evidence type="ECO:0000313" key="6">
    <source>
        <dbReference type="EMBL" id="MBM7470743.1"/>
    </source>
</evidence>
<accession>A0ABS2L0Y2</accession>
<proteinExistence type="predicted"/>
<keyword evidence="7" id="KW-1185">Reference proteome</keyword>
<dbReference type="Gene3D" id="1.10.357.10">
    <property type="entry name" value="Tetracycline Repressor, domain 2"/>
    <property type="match status" value="1"/>
</dbReference>
<dbReference type="PANTHER" id="PTHR30055">
    <property type="entry name" value="HTH-TYPE TRANSCRIPTIONAL REGULATOR RUTR"/>
    <property type="match status" value="1"/>
</dbReference>
<evidence type="ECO:0000256" key="2">
    <source>
        <dbReference type="ARBA" id="ARBA00023125"/>
    </source>
</evidence>
<organism evidence="6 7">
    <name type="scientific">Subtercola frigoramans</name>
    <dbReference type="NCBI Taxonomy" id="120298"/>
    <lineage>
        <taxon>Bacteria</taxon>
        <taxon>Bacillati</taxon>
        <taxon>Actinomycetota</taxon>
        <taxon>Actinomycetes</taxon>
        <taxon>Micrococcales</taxon>
        <taxon>Microbacteriaceae</taxon>
        <taxon>Subtercola</taxon>
    </lineage>
</organism>
<keyword evidence="3" id="KW-0804">Transcription</keyword>
<dbReference type="InterPro" id="IPR050109">
    <property type="entry name" value="HTH-type_TetR-like_transc_reg"/>
</dbReference>
<reference evidence="6 7" key="1">
    <citation type="submission" date="2021-01" db="EMBL/GenBank/DDBJ databases">
        <title>Sequencing the genomes of 1000 actinobacteria strains.</title>
        <authorList>
            <person name="Klenk H.-P."/>
        </authorList>
    </citation>
    <scope>NUCLEOTIDE SEQUENCE [LARGE SCALE GENOMIC DNA]</scope>
    <source>
        <strain evidence="6 7">DSM 13057</strain>
    </source>
</reference>
<evidence type="ECO:0000256" key="3">
    <source>
        <dbReference type="ARBA" id="ARBA00023163"/>
    </source>
</evidence>
<keyword evidence="2 4" id="KW-0238">DNA-binding</keyword>
<dbReference type="SUPFAM" id="SSF46689">
    <property type="entry name" value="Homeodomain-like"/>
    <property type="match status" value="1"/>
</dbReference>
<dbReference type="PROSITE" id="PS50977">
    <property type="entry name" value="HTH_TETR_2"/>
    <property type="match status" value="1"/>
</dbReference>
<protein>
    <submittedName>
        <fullName evidence="6">AcrR family transcriptional regulator</fullName>
    </submittedName>
</protein>
<evidence type="ECO:0000259" key="5">
    <source>
        <dbReference type="PROSITE" id="PS50977"/>
    </source>
</evidence>